<accession>A0A3Q2QSS1</accession>
<evidence type="ECO:0000256" key="1">
    <source>
        <dbReference type="SAM" id="Phobius"/>
    </source>
</evidence>
<dbReference type="GeneTree" id="ENSGT00940000179165"/>
<evidence type="ECO:0000313" key="3">
    <source>
        <dbReference type="Proteomes" id="UP000265000"/>
    </source>
</evidence>
<proteinExistence type="predicted"/>
<reference evidence="2" key="1">
    <citation type="submission" date="2025-08" db="UniProtKB">
        <authorList>
            <consortium name="Ensembl"/>
        </authorList>
    </citation>
    <scope>IDENTIFICATION</scope>
</reference>
<evidence type="ECO:0000313" key="2">
    <source>
        <dbReference type="Ensembl" id="ENSFHEP00000029982.1"/>
    </source>
</evidence>
<dbReference type="AlphaFoldDB" id="A0A3Q2QSS1"/>
<keyword evidence="3" id="KW-1185">Reference proteome</keyword>
<dbReference type="Proteomes" id="UP000265000">
    <property type="component" value="Unplaced"/>
</dbReference>
<organism evidence="2 3">
    <name type="scientific">Fundulus heteroclitus</name>
    <name type="common">Killifish</name>
    <name type="synonym">Mummichog</name>
    <dbReference type="NCBI Taxonomy" id="8078"/>
    <lineage>
        <taxon>Eukaryota</taxon>
        <taxon>Metazoa</taxon>
        <taxon>Chordata</taxon>
        <taxon>Craniata</taxon>
        <taxon>Vertebrata</taxon>
        <taxon>Euteleostomi</taxon>
        <taxon>Actinopterygii</taxon>
        <taxon>Neopterygii</taxon>
        <taxon>Teleostei</taxon>
        <taxon>Neoteleostei</taxon>
        <taxon>Acanthomorphata</taxon>
        <taxon>Ovalentaria</taxon>
        <taxon>Atherinomorphae</taxon>
        <taxon>Cyprinodontiformes</taxon>
        <taxon>Fundulidae</taxon>
        <taxon>Fundulus</taxon>
    </lineage>
</organism>
<dbReference type="Ensembl" id="ENSFHET00000021081.1">
    <property type="protein sequence ID" value="ENSFHEP00000029982.1"/>
    <property type="gene ID" value="ENSFHEG00000015013.1"/>
</dbReference>
<keyword evidence="1" id="KW-0812">Transmembrane</keyword>
<dbReference type="SUPFAM" id="SSF48726">
    <property type="entry name" value="Immunoglobulin"/>
    <property type="match status" value="1"/>
</dbReference>
<dbReference type="InterPro" id="IPR036179">
    <property type="entry name" value="Ig-like_dom_sf"/>
</dbReference>
<dbReference type="Gene3D" id="2.60.40.10">
    <property type="entry name" value="Immunoglobulins"/>
    <property type="match status" value="1"/>
</dbReference>
<evidence type="ECO:0008006" key="4">
    <source>
        <dbReference type="Google" id="ProtNLM"/>
    </source>
</evidence>
<keyword evidence="1" id="KW-0472">Membrane</keyword>
<reference evidence="2" key="2">
    <citation type="submission" date="2025-09" db="UniProtKB">
        <authorList>
            <consortium name="Ensembl"/>
        </authorList>
    </citation>
    <scope>IDENTIFICATION</scope>
</reference>
<keyword evidence="1" id="KW-1133">Transmembrane helix</keyword>
<sequence length="149" mass="16824">MPSFSLVIVSFSCNILFQIIVCAYGLFVFNVPLSGPTECNLTNPSEDQHCIGALGEPLFFYLLTSEQEKTMLERNEATDFKSDNNAKYNNNYEYFTNGTLKVDKTTKNDSGIYQLEVYSSSSGILQRKIKLHLYIIGRENMSKSPCTCL</sequence>
<protein>
    <recommendedName>
        <fullName evidence="4">Immunoglobulin V-set domain-containing protein</fullName>
    </recommendedName>
</protein>
<name>A0A3Q2QSS1_FUNHE</name>
<feature type="transmembrane region" description="Helical" evidence="1">
    <location>
        <begin position="6"/>
        <end position="27"/>
    </location>
</feature>
<dbReference type="InterPro" id="IPR013783">
    <property type="entry name" value="Ig-like_fold"/>
</dbReference>